<sequence>MEDNKKCTTIWLRPSVIRRMDAWMEEANCRSRSEFIEKAVRFYMGYLGTEDTSEYLSDALVATLRGIIADSTNRTNGILFKCAVEQGIMAHTIAAHFRDTLEDRRALRGYVVDEVKRTNGQIRFEDAQDVQRQLPDDTWRD</sequence>
<proteinExistence type="predicted"/>
<evidence type="ECO:0000313" key="2">
    <source>
        <dbReference type="Proteomes" id="UP000064844"/>
    </source>
</evidence>
<evidence type="ECO:0000313" key="1">
    <source>
        <dbReference type="EMBL" id="ALP93616.1"/>
    </source>
</evidence>
<name>A0A0S2W3J8_9FIRM</name>
<dbReference type="KEGG" id="ibu:IB211_01223"/>
<dbReference type="PATRIC" id="fig|1297617.4.peg.1243"/>
<gene>
    <name evidence="1" type="ORF">IB211_01223</name>
</gene>
<organism evidence="1 2">
    <name type="scientific">Intestinimonas butyriciproducens</name>
    <dbReference type="NCBI Taxonomy" id="1297617"/>
    <lineage>
        <taxon>Bacteria</taxon>
        <taxon>Bacillati</taxon>
        <taxon>Bacillota</taxon>
        <taxon>Clostridia</taxon>
        <taxon>Eubacteriales</taxon>
        <taxon>Intestinimonas</taxon>
    </lineage>
</organism>
<dbReference type="EMBL" id="CP011307">
    <property type="protein sequence ID" value="ALP93616.1"/>
    <property type="molecule type" value="Genomic_DNA"/>
</dbReference>
<dbReference type="AlphaFoldDB" id="A0A0S2W3J8"/>
<dbReference type="STRING" id="1297617.IB211_01223"/>
<protein>
    <submittedName>
        <fullName evidence="1">Uncharacterized protein</fullName>
    </submittedName>
</protein>
<reference evidence="1 2" key="1">
    <citation type="journal article" date="2015" name="Nat. Commun.">
        <title>Production of butyrate from lysine and the Amadori product fructoselysine by a human gut commensal.</title>
        <authorList>
            <person name="Bui T.P."/>
            <person name="Ritari J."/>
            <person name="Boeren S."/>
            <person name="de Waard P."/>
            <person name="Plugge C.M."/>
            <person name="de Vos W.M."/>
        </authorList>
    </citation>
    <scope>NUCLEOTIDE SEQUENCE [LARGE SCALE GENOMIC DNA]</scope>
    <source>
        <strain evidence="1 2">AF211</strain>
    </source>
</reference>
<reference evidence="2" key="2">
    <citation type="submission" date="2015-04" db="EMBL/GenBank/DDBJ databases">
        <title>A butyrogenic pathway from the amino acid lysine in a human gut commensal.</title>
        <authorList>
            <person name="de Vos W.M."/>
            <person name="Bui N.T.P."/>
            <person name="Plugge C.M."/>
            <person name="Ritari J."/>
        </authorList>
    </citation>
    <scope>NUCLEOTIDE SEQUENCE [LARGE SCALE GENOMIC DNA]</scope>
    <source>
        <strain evidence="2">AF211</strain>
    </source>
</reference>
<accession>A0A0S2W3J8</accession>
<dbReference type="RefSeq" id="WP_058117447.1">
    <property type="nucleotide sequence ID" value="NZ_CP011307.1"/>
</dbReference>
<keyword evidence="2" id="KW-1185">Reference proteome</keyword>
<dbReference type="Proteomes" id="UP000064844">
    <property type="component" value="Chromosome"/>
</dbReference>